<dbReference type="PROSITE" id="PS50937">
    <property type="entry name" value="HTH_MERR_2"/>
    <property type="match status" value="1"/>
</dbReference>
<sequence length="121" mass="13803">MKRIKAIAAELNISADTIRYYEKIGALPAIPRDKNGIRYFDQQTIQWIIFVKNLKDAGVALSAIAEYVELAEDGDNTIPDRKNILINQRAKTVAKIKSLQKTLDVIDKKIENYDLISRDLR</sequence>
<dbReference type="eggNOG" id="COG0789">
    <property type="taxonomic scope" value="Bacteria"/>
</dbReference>
<dbReference type="AlphaFoldDB" id="G8PBB5"/>
<proteinExistence type="predicted"/>
<dbReference type="PANTHER" id="PTHR30204:SF98">
    <property type="entry name" value="HTH-TYPE TRANSCRIPTIONAL REGULATOR ADHR"/>
    <property type="match status" value="1"/>
</dbReference>
<evidence type="ECO:0000259" key="2">
    <source>
        <dbReference type="PROSITE" id="PS50937"/>
    </source>
</evidence>
<dbReference type="CDD" id="cd01109">
    <property type="entry name" value="HTH_YyaN"/>
    <property type="match status" value="1"/>
</dbReference>
<evidence type="ECO:0000313" key="3">
    <source>
        <dbReference type="EMBL" id="AEV95904.1"/>
    </source>
</evidence>
<dbReference type="PRINTS" id="PR00040">
    <property type="entry name" value="HTHMERR"/>
</dbReference>
<dbReference type="HOGENOM" id="CLU_060077_8_3_9"/>
<evidence type="ECO:0000256" key="1">
    <source>
        <dbReference type="ARBA" id="ARBA00023125"/>
    </source>
</evidence>
<organism evidence="3 4">
    <name type="scientific">Pediococcus claussenii (strain ATCC BAA-344 / DSM 14800 / JCM 18046 / KCTC 3811 / LMG 21948 / P06)</name>
    <dbReference type="NCBI Taxonomy" id="701521"/>
    <lineage>
        <taxon>Bacteria</taxon>
        <taxon>Bacillati</taxon>
        <taxon>Bacillota</taxon>
        <taxon>Bacilli</taxon>
        <taxon>Lactobacillales</taxon>
        <taxon>Lactobacillaceae</taxon>
        <taxon>Pediococcus</taxon>
    </lineage>
</organism>
<feature type="domain" description="HTH merR-type" evidence="2">
    <location>
        <begin position="1"/>
        <end position="70"/>
    </location>
</feature>
<dbReference type="SUPFAM" id="SSF46955">
    <property type="entry name" value="Putative DNA-binding domain"/>
    <property type="match status" value="1"/>
</dbReference>
<dbReference type="InterPro" id="IPR047057">
    <property type="entry name" value="MerR_fam"/>
</dbReference>
<keyword evidence="4" id="KW-1185">Reference proteome</keyword>
<protein>
    <submittedName>
        <fullName evidence="3">Transcriptional regulator, MerR family</fullName>
    </submittedName>
</protein>
<dbReference type="RefSeq" id="WP_014216098.1">
    <property type="nucleotide sequence ID" value="NC_016605.1"/>
</dbReference>
<gene>
    <name evidence="3" type="ordered locus">PECL_1687</name>
</gene>
<accession>G8PBB5</accession>
<dbReference type="PANTHER" id="PTHR30204">
    <property type="entry name" value="REDOX-CYCLING DRUG-SENSING TRANSCRIPTIONAL ACTIVATOR SOXR"/>
    <property type="match status" value="1"/>
</dbReference>
<dbReference type="SMART" id="SM00422">
    <property type="entry name" value="HTH_MERR"/>
    <property type="match status" value="1"/>
</dbReference>
<dbReference type="GO" id="GO:0003677">
    <property type="term" value="F:DNA binding"/>
    <property type="evidence" value="ECO:0007669"/>
    <property type="project" value="UniProtKB-KW"/>
</dbReference>
<dbReference type="KEGG" id="pce:PECL_1687"/>
<name>G8PBB5_PEDCP</name>
<dbReference type="STRING" id="701521.PECL_1687"/>
<dbReference type="Gene3D" id="1.10.1660.10">
    <property type="match status" value="1"/>
</dbReference>
<reference evidence="3 4" key="1">
    <citation type="journal article" date="2012" name="J. Bacteriol.">
        <title>Complete Genome Sequence of the Beer Spoilage Organism Pediococcus claussenii ATCC BAA-344T.</title>
        <authorList>
            <person name="Pittet V."/>
            <person name="Abegunde T."/>
            <person name="Marfleet T."/>
            <person name="Haakensen M."/>
            <person name="Morrow K."/>
            <person name="Jayaprakash T."/>
            <person name="Schroeder K."/>
            <person name="Trost B."/>
            <person name="Byrns S."/>
            <person name="Bergsveinson J."/>
            <person name="Kusalik A."/>
            <person name="Ziola B."/>
        </authorList>
    </citation>
    <scope>NUCLEOTIDE SEQUENCE [LARGE SCALE GENOMIC DNA]</scope>
    <source>
        <strain evidence="3 4">ATCC BAA-344</strain>
    </source>
</reference>
<dbReference type="Pfam" id="PF13411">
    <property type="entry name" value="MerR_1"/>
    <property type="match status" value="1"/>
</dbReference>
<keyword evidence="1" id="KW-0238">DNA-binding</keyword>
<evidence type="ECO:0000313" key="4">
    <source>
        <dbReference type="Proteomes" id="UP000005444"/>
    </source>
</evidence>
<dbReference type="PATRIC" id="fig|701521.8.peg.1588"/>
<dbReference type="EMBL" id="CP003137">
    <property type="protein sequence ID" value="AEV95904.1"/>
    <property type="molecule type" value="Genomic_DNA"/>
</dbReference>
<dbReference type="Proteomes" id="UP000005444">
    <property type="component" value="Chromosome"/>
</dbReference>
<dbReference type="InterPro" id="IPR000551">
    <property type="entry name" value="MerR-type_HTH_dom"/>
</dbReference>
<dbReference type="GO" id="GO:0003700">
    <property type="term" value="F:DNA-binding transcription factor activity"/>
    <property type="evidence" value="ECO:0007669"/>
    <property type="project" value="InterPro"/>
</dbReference>
<dbReference type="InterPro" id="IPR009061">
    <property type="entry name" value="DNA-bd_dom_put_sf"/>
</dbReference>